<dbReference type="EMBL" id="BSXT01000802">
    <property type="protein sequence ID" value="GMF34328.1"/>
    <property type="molecule type" value="Genomic_DNA"/>
</dbReference>
<evidence type="ECO:0000313" key="4">
    <source>
        <dbReference type="Proteomes" id="UP001165121"/>
    </source>
</evidence>
<accession>A0A9W7CN58</accession>
<feature type="chain" id="PRO_5040826383" evidence="2">
    <location>
        <begin position="22"/>
        <end position="209"/>
    </location>
</feature>
<evidence type="ECO:0000313" key="3">
    <source>
        <dbReference type="EMBL" id="GMF34328.1"/>
    </source>
</evidence>
<feature type="signal peptide" evidence="2">
    <location>
        <begin position="1"/>
        <end position="21"/>
    </location>
</feature>
<feature type="compositionally biased region" description="Polar residues" evidence="1">
    <location>
        <begin position="190"/>
        <end position="202"/>
    </location>
</feature>
<keyword evidence="2" id="KW-0732">Signal</keyword>
<keyword evidence="4" id="KW-1185">Reference proteome</keyword>
<proteinExistence type="predicted"/>
<evidence type="ECO:0000256" key="1">
    <source>
        <dbReference type="SAM" id="MobiDB-lite"/>
    </source>
</evidence>
<protein>
    <submittedName>
        <fullName evidence="3">Unnamed protein product</fullName>
    </submittedName>
</protein>
<sequence>MISFISIVFGVIVLKASPVQANQVVYIPAPTWTEANGTKEDQRKLGMPLAYLEDQGFNTTSNFTEWQLDNGFQTLRNFVDNGNYSMTLGADQACGWTDPKGVPQQIPENSIMRTSGYTRDGPCEIWLDDTLTYSSVDCLVSLPNMAYTVDYSGCGANCIMYWHTLDVSKSDRVYSWEVYKECIPIYSNSTTREKPTSASDSPGTVKPVS</sequence>
<dbReference type="AlphaFoldDB" id="A0A9W7CN58"/>
<feature type="region of interest" description="Disordered" evidence="1">
    <location>
        <begin position="190"/>
        <end position="209"/>
    </location>
</feature>
<comment type="caution">
    <text evidence="3">The sequence shown here is derived from an EMBL/GenBank/DDBJ whole genome shotgun (WGS) entry which is preliminary data.</text>
</comment>
<name>A0A9W7CN58_9STRA</name>
<gene>
    <name evidence="3" type="ORF">Pfra01_000879500</name>
</gene>
<evidence type="ECO:0000256" key="2">
    <source>
        <dbReference type="SAM" id="SignalP"/>
    </source>
</evidence>
<organism evidence="3 4">
    <name type="scientific">Phytophthora fragariaefolia</name>
    <dbReference type="NCBI Taxonomy" id="1490495"/>
    <lineage>
        <taxon>Eukaryota</taxon>
        <taxon>Sar</taxon>
        <taxon>Stramenopiles</taxon>
        <taxon>Oomycota</taxon>
        <taxon>Peronosporomycetes</taxon>
        <taxon>Peronosporales</taxon>
        <taxon>Peronosporaceae</taxon>
        <taxon>Phytophthora</taxon>
    </lineage>
</organism>
<dbReference type="Proteomes" id="UP001165121">
    <property type="component" value="Unassembled WGS sequence"/>
</dbReference>
<dbReference type="OrthoDB" id="88538at2759"/>
<reference evidence="3" key="1">
    <citation type="submission" date="2023-04" db="EMBL/GenBank/DDBJ databases">
        <title>Phytophthora fragariaefolia NBRC 109709.</title>
        <authorList>
            <person name="Ichikawa N."/>
            <person name="Sato H."/>
            <person name="Tonouchi N."/>
        </authorList>
    </citation>
    <scope>NUCLEOTIDE SEQUENCE</scope>
    <source>
        <strain evidence="3">NBRC 109709</strain>
    </source>
</reference>